<feature type="domain" description="RRM" evidence="4">
    <location>
        <begin position="99"/>
        <end position="175"/>
    </location>
</feature>
<feature type="compositionally biased region" description="Basic and acidic residues" evidence="3">
    <location>
        <begin position="58"/>
        <end position="91"/>
    </location>
</feature>
<dbReference type="PANTHER" id="PTHR23236:SF11">
    <property type="entry name" value="EUKARYOTIC TRANSLATION INITIATION FACTOR 4H"/>
    <property type="match status" value="1"/>
</dbReference>
<dbReference type="GO" id="GO:0005730">
    <property type="term" value="C:nucleolus"/>
    <property type="evidence" value="ECO:0007669"/>
    <property type="project" value="TreeGrafter"/>
</dbReference>
<evidence type="ECO:0000313" key="6">
    <source>
        <dbReference type="Proteomes" id="UP000308199"/>
    </source>
</evidence>
<reference evidence="5 6" key="1">
    <citation type="submission" date="2019-02" db="EMBL/GenBank/DDBJ databases">
        <title>Genome sequencing of the rare red list fungi Phellinidium pouzarii.</title>
        <authorList>
            <person name="Buettner E."/>
            <person name="Kellner H."/>
        </authorList>
    </citation>
    <scope>NUCLEOTIDE SEQUENCE [LARGE SCALE GENOMIC DNA]</scope>
    <source>
        <strain evidence="5 6">DSM 108285</strain>
    </source>
</reference>
<feature type="region of interest" description="Disordered" evidence="3">
    <location>
        <begin position="54"/>
        <end position="91"/>
    </location>
</feature>
<evidence type="ECO:0000256" key="3">
    <source>
        <dbReference type="SAM" id="MobiDB-lite"/>
    </source>
</evidence>
<dbReference type="PROSITE" id="PS50102">
    <property type="entry name" value="RRM"/>
    <property type="match status" value="1"/>
</dbReference>
<name>A0A4S4LGF7_9AGAM</name>
<dbReference type="InterPro" id="IPR035979">
    <property type="entry name" value="RBD_domain_sf"/>
</dbReference>
<evidence type="ECO:0000313" key="5">
    <source>
        <dbReference type="EMBL" id="THH10308.1"/>
    </source>
</evidence>
<dbReference type="OrthoDB" id="48651at2759"/>
<feature type="compositionally biased region" description="Basic and acidic residues" evidence="3">
    <location>
        <begin position="176"/>
        <end position="199"/>
    </location>
</feature>
<feature type="compositionally biased region" description="Basic and acidic residues" evidence="3">
    <location>
        <begin position="486"/>
        <end position="499"/>
    </location>
</feature>
<accession>A0A4S4LGF7</accession>
<dbReference type="SUPFAM" id="SSF54928">
    <property type="entry name" value="RNA-binding domain, RBD"/>
    <property type="match status" value="1"/>
</dbReference>
<feature type="region of interest" description="Disordered" evidence="3">
    <location>
        <begin position="478"/>
        <end position="518"/>
    </location>
</feature>
<feature type="compositionally biased region" description="Basic and acidic residues" evidence="3">
    <location>
        <begin position="425"/>
        <end position="437"/>
    </location>
</feature>
<feature type="region of interest" description="Disordered" evidence="3">
    <location>
        <begin position="402"/>
        <end position="465"/>
    </location>
</feature>
<evidence type="ECO:0000256" key="1">
    <source>
        <dbReference type="ARBA" id="ARBA00022884"/>
    </source>
</evidence>
<keyword evidence="1 2" id="KW-0694">RNA-binding</keyword>
<dbReference type="Gene3D" id="3.30.70.330">
    <property type="match status" value="1"/>
</dbReference>
<dbReference type="AlphaFoldDB" id="A0A4S4LGF7"/>
<dbReference type="SMART" id="SM00360">
    <property type="entry name" value="RRM"/>
    <property type="match status" value="1"/>
</dbReference>
<comment type="caution">
    <text evidence="5">The sequence shown here is derived from an EMBL/GenBank/DDBJ whole genome shotgun (WGS) entry which is preliminary data.</text>
</comment>
<feature type="compositionally biased region" description="Polar residues" evidence="3">
    <location>
        <begin position="289"/>
        <end position="299"/>
    </location>
</feature>
<protein>
    <recommendedName>
        <fullName evidence="4">RRM domain-containing protein</fullName>
    </recommendedName>
</protein>
<keyword evidence="6" id="KW-1185">Reference proteome</keyword>
<dbReference type="PANTHER" id="PTHR23236">
    <property type="entry name" value="EUKARYOTIC TRANSLATION INITIATION FACTOR 4B/4H"/>
    <property type="match status" value="1"/>
</dbReference>
<feature type="compositionally biased region" description="Basic and acidic residues" evidence="3">
    <location>
        <begin position="210"/>
        <end position="228"/>
    </location>
</feature>
<dbReference type="InterPro" id="IPR012677">
    <property type="entry name" value="Nucleotide-bd_a/b_plait_sf"/>
</dbReference>
<dbReference type="Pfam" id="PF00076">
    <property type="entry name" value="RRM_1"/>
    <property type="match status" value="1"/>
</dbReference>
<evidence type="ECO:0000259" key="4">
    <source>
        <dbReference type="PROSITE" id="PS50102"/>
    </source>
</evidence>
<proteinExistence type="predicted"/>
<feature type="compositionally biased region" description="Low complexity" evidence="3">
    <location>
        <begin position="367"/>
        <end position="380"/>
    </location>
</feature>
<dbReference type="InterPro" id="IPR000504">
    <property type="entry name" value="RRM_dom"/>
</dbReference>
<feature type="compositionally biased region" description="Basic and acidic residues" evidence="3">
    <location>
        <begin position="509"/>
        <end position="518"/>
    </location>
</feature>
<feature type="region of interest" description="Disordered" evidence="3">
    <location>
        <begin position="176"/>
        <end position="389"/>
    </location>
</feature>
<organism evidence="5 6">
    <name type="scientific">Phellinidium pouzarii</name>
    <dbReference type="NCBI Taxonomy" id="167371"/>
    <lineage>
        <taxon>Eukaryota</taxon>
        <taxon>Fungi</taxon>
        <taxon>Dikarya</taxon>
        <taxon>Basidiomycota</taxon>
        <taxon>Agaricomycotina</taxon>
        <taxon>Agaricomycetes</taxon>
        <taxon>Hymenochaetales</taxon>
        <taxon>Hymenochaetaceae</taxon>
        <taxon>Phellinidium</taxon>
    </lineage>
</organism>
<sequence>MAPKKGQKMSLNAFLEDSSEDSNIFAALNGCNFIIYLFVALGSWADEMDALPSAPAPKVDDGMGDRGYGRRGDDFLSSRPDRAGYAQRDDVPLPTHPPYTAFIGNLSFDMTEAELGAFFGSPDEIKSAKIIRDRDEKPKGFGYVEFATVDGLKEALAKNGATFSSRAIRVNVAEPQKERSGFGSGDDDKFAGNWRRDGPLPDLGSQGRDGGSRRRYEGNSTEPSRDSMSDGNTDWRSNRVPPRFPIEAEVPLVRRRGSGFSTPSHEGEASPADAEEKWSIGSKFKPTTGVATGTDSQPGSRFGSMRAKGDMGPPQTPTDDSDWRKGRPARNSASPTRSVPPTPQLARRKLELLPRSASASSQPTPLSSPKSAGFSSSAKSNPFGAAKPVDVTAREAAVAEKIEKERVEVKDRVSHHPMSRQSSRQARERTGHGHSFADGDSGVRSPTVSAGAVEESSHGSPRVSQAAVVATVRPAFSFANAAGKKKPTESEAAAEKEAVKPASENQDAVAEKLAEVSV</sequence>
<feature type="compositionally biased region" description="Basic and acidic residues" evidence="3">
    <location>
        <begin position="402"/>
        <end position="414"/>
    </location>
</feature>
<dbReference type="EMBL" id="SGPK01000039">
    <property type="protein sequence ID" value="THH10308.1"/>
    <property type="molecule type" value="Genomic_DNA"/>
</dbReference>
<dbReference type="GO" id="GO:0003723">
    <property type="term" value="F:RNA binding"/>
    <property type="evidence" value="ECO:0007669"/>
    <property type="project" value="UniProtKB-UniRule"/>
</dbReference>
<evidence type="ECO:0000256" key="2">
    <source>
        <dbReference type="PROSITE-ProRule" id="PRU00176"/>
    </source>
</evidence>
<dbReference type="Proteomes" id="UP000308199">
    <property type="component" value="Unassembled WGS sequence"/>
</dbReference>
<gene>
    <name evidence="5" type="ORF">EW145_g1409</name>
</gene>